<comment type="subcellular location">
    <subcellularLocation>
        <location evidence="1">Cytoplasm</location>
    </subcellularLocation>
</comment>
<evidence type="ECO:0000256" key="6">
    <source>
        <dbReference type="ARBA" id="ARBA00024199"/>
    </source>
</evidence>
<keyword evidence="4" id="KW-0932">Cytokinin signaling pathway</keyword>
<dbReference type="AlphaFoldDB" id="A0A1J6J794"/>
<dbReference type="Proteomes" id="UP000187609">
    <property type="component" value="Unassembled WGS sequence"/>
</dbReference>
<dbReference type="PANTHER" id="PTHR33347">
    <property type="entry name" value="OSJNBA0091C07.3 PROTEIN"/>
    <property type="match status" value="1"/>
</dbReference>
<accession>A0A1J6J794</accession>
<dbReference type="OMA" id="DYNTYEQ"/>
<keyword evidence="5" id="KW-0539">Nucleus</keyword>
<feature type="region of interest" description="Disordered" evidence="7">
    <location>
        <begin position="27"/>
        <end position="112"/>
    </location>
</feature>
<feature type="compositionally biased region" description="Acidic residues" evidence="7">
    <location>
        <begin position="53"/>
        <end position="68"/>
    </location>
</feature>
<dbReference type="Gramene" id="OIT05711">
    <property type="protein sequence ID" value="OIT05711"/>
    <property type="gene ID" value="A4A49_30148"/>
</dbReference>
<evidence type="ECO:0000256" key="4">
    <source>
        <dbReference type="ARBA" id="ARBA00022864"/>
    </source>
</evidence>
<evidence type="ECO:0000256" key="7">
    <source>
        <dbReference type="SAM" id="MobiDB-lite"/>
    </source>
</evidence>
<dbReference type="GO" id="GO:0005737">
    <property type="term" value="C:cytoplasm"/>
    <property type="evidence" value="ECO:0007669"/>
    <property type="project" value="UniProtKB-SubCell"/>
</dbReference>
<comment type="similarity">
    <text evidence="6">Belongs to the SOFL plant protein family.</text>
</comment>
<dbReference type="InterPro" id="IPR044670">
    <property type="entry name" value="SOFL"/>
</dbReference>
<keyword evidence="3" id="KW-0203">Cytokinin biosynthesis</keyword>
<evidence type="ECO:0000256" key="5">
    <source>
        <dbReference type="ARBA" id="ARBA00023242"/>
    </source>
</evidence>
<organism evidence="8 9">
    <name type="scientific">Nicotiana attenuata</name>
    <name type="common">Coyote tobacco</name>
    <dbReference type="NCBI Taxonomy" id="49451"/>
    <lineage>
        <taxon>Eukaryota</taxon>
        <taxon>Viridiplantae</taxon>
        <taxon>Streptophyta</taxon>
        <taxon>Embryophyta</taxon>
        <taxon>Tracheophyta</taxon>
        <taxon>Spermatophyta</taxon>
        <taxon>Magnoliopsida</taxon>
        <taxon>eudicotyledons</taxon>
        <taxon>Gunneridae</taxon>
        <taxon>Pentapetalae</taxon>
        <taxon>asterids</taxon>
        <taxon>lamiids</taxon>
        <taxon>Solanales</taxon>
        <taxon>Solanaceae</taxon>
        <taxon>Nicotianoideae</taxon>
        <taxon>Nicotianeae</taxon>
        <taxon>Nicotiana</taxon>
    </lineage>
</organism>
<name>A0A1J6J794_NICAT</name>
<keyword evidence="2" id="KW-0963">Cytoplasm</keyword>
<reference evidence="8" key="1">
    <citation type="submission" date="2016-11" db="EMBL/GenBank/DDBJ databases">
        <title>The genome of Nicotiana attenuata.</title>
        <authorList>
            <person name="Xu S."/>
            <person name="Brockmoeller T."/>
            <person name="Gaquerel E."/>
            <person name="Navarro A."/>
            <person name="Kuhl H."/>
            <person name="Gase K."/>
            <person name="Ling Z."/>
            <person name="Zhou W."/>
            <person name="Kreitzer C."/>
            <person name="Stanke M."/>
            <person name="Tang H."/>
            <person name="Lyons E."/>
            <person name="Pandey P."/>
            <person name="Pandey S.P."/>
            <person name="Timmermann B."/>
            <person name="Baldwin I.T."/>
        </authorList>
    </citation>
    <scope>NUCLEOTIDE SEQUENCE [LARGE SCALE GENOMIC DNA]</scope>
    <source>
        <strain evidence="8">UT</strain>
    </source>
</reference>
<evidence type="ECO:0000313" key="8">
    <source>
        <dbReference type="EMBL" id="OIT05711.1"/>
    </source>
</evidence>
<evidence type="ECO:0000256" key="2">
    <source>
        <dbReference type="ARBA" id="ARBA00022490"/>
    </source>
</evidence>
<dbReference type="PANTHER" id="PTHR33347:SF21">
    <property type="match status" value="1"/>
</dbReference>
<proteinExistence type="inferred from homology"/>
<evidence type="ECO:0000256" key="3">
    <source>
        <dbReference type="ARBA" id="ARBA00022712"/>
    </source>
</evidence>
<evidence type="ECO:0000256" key="1">
    <source>
        <dbReference type="ARBA" id="ARBA00004496"/>
    </source>
</evidence>
<keyword evidence="9" id="KW-1185">Reference proteome</keyword>
<gene>
    <name evidence="8" type="ORF">A4A49_30148</name>
</gene>
<sequence length="150" mass="17193">MESSKLSGGTEECSNESAWTMYIASPIHQYNQEDYDNGDERNSRKRDKYLYNDNDDDDNEDGESDDSLVSDASSGPGRQEICTSIDRSHGKFQFKHAEKETTKLSSKERRGQVKKKLYDTNIKAVKEDSGHKAKNRIDYACSRSTSRRKY</sequence>
<dbReference type="STRING" id="49451.A0A1J6J794"/>
<dbReference type="GO" id="GO:0009736">
    <property type="term" value="P:cytokinin-activated signaling pathway"/>
    <property type="evidence" value="ECO:0007669"/>
    <property type="project" value="UniProtKB-KW"/>
</dbReference>
<comment type="caution">
    <text evidence="8">The sequence shown here is derived from an EMBL/GenBank/DDBJ whole genome shotgun (WGS) entry which is preliminary data.</text>
</comment>
<dbReference type="GO" id="GO:0009691">
    <property type="term" value="P:cytokinin biosynthetic process"/>
    <property type="evidence" value="ECO:0007669"/>
    <property type="project" value="UniProtKB-KW"/>
</dbReference>
<evidence type="ECO:0000313" key="9">
    <source>
        <dbReference type="Proteomes" id="UP000187609"/>
    </source>
</evidence>
<dbReference type="EMBL" id="MJEQ01037184">
    <property type="protein sequence ID" value="OIT05711.1"/>
    <property type="molecule type" value="Genomic_DNA"/>
</dbReference>
<feature type="compositionally biased region" description="Basic and acidic residues" evidence="7">
    <location>
        <begin position="95"/>
        <end position="111"/>
    </location>
</feature>
<protein>
    <submittedName>
        <fullName evidence="8">Uncharacterized protein</fullName>
    </submittedName>
</protein>